<dbReference type="AlphaFoldDB" id="A0A9X2LN25"/>
<dbReference type="EMBL" id="JANIID010000039">
    <property type="protein sequence ID" value="MCQ8774198.1"/>
    <property type="molecule type" value="Genomic_DNA"/>
</dbReference>
<comment type="caution">
    <text evidence="1">The sequence shown here is derived from an EMBL/GenBank/DDBJ whole genome shotgun (WGS) entry which is preliminary data.</text>
</comment>
<protein>
    <submittedName>
        <fullName evidence="1">Uncharacterized protein</fullName>
    </submittedName>
</protein>
<accession>A0A9X2LN25</accession>
<dbReference type="Proteomes" id="UP001142374">
    <property type="component" value="Unassembled WGS sequence"/>
</dbReference>
<name>A0A9X2LN25_9ACTN</name>
<evidence type="ECO:0000313" key="1">
    <source>
        <dbReference type="EMBL" id="MCQ8774198.1"/>
    </source>
</evidence>
<dbReference type="RefSeq" id="WP_168096430.1">
    <property type="nucleotide sequence ID" value="NZ_JAATER010000663.1"/>
</dbReference>
<sequence length="157" mass="16772">MALLFSQGLAFGDTTGWDLTGRGSTLQPRAGVQIVPQWPCSSTCTYDQDSVFRLASLNDASLNTSTTAPNLINKQSGARIGTCAWNSGQLLCSPTNSGSTGDTLTLDKIVYGTASSESCTQSFYFDWWDSSATTSQPDPNEEWTSQVAFQTTSGPCQ</sequence>
<organism evidence="1 2">
    <name type="scientific">Streptomyces telluris</name>
    <dbReference type="NCBI Taxonomy" id="2720021"/>
    <lineage>
        <taxon>Bacteria</taxon>
        <taxon>Bacillati</taxon>
        <taxon>Actinomycetota</taxon>
        <taxon>Actinomycetes</taxon>
        <taxon>Kitasatosporales</taxon>
        <taxon>Streptomycetaceae</taxon>
        <taxon>Streptomyces</taxon>
    </lineage>
</organism>
<reference evidence="1" key="1">
    <citation type="submission" date="2022-06" db="EMBL/GenBank/DDBJ databases">
        <title>WGS of actinobacteria.</title>
        <authorList>
            <person name="Thawai C."/>
        </authorList>
    </citation>
    <scope>NUCLEOTIDE SEQUENCE</scope>
    <source>
        <strain evidence="1">AA8</strain>
    </source>
</reference>
<evidence type="ECO:0000313" key="2">
    <source>
        <dbReference type="Proteomes" id="UP001142374"/>
    </source>
</evidence>
<gene>
    <name evidence="1" type="ORF">NQU55_31215</name>
</gene>
<keyword evidence="2" id="KW-1185">Reference proteome</keyword>
<proteinExistence type="predicted"/>